<feature type="transmembrane region" description="Helical" evidence="1">
    <location>
        <begin position="390"/>
        <end position="411"/>
    </location>
</feature>
<reference evidence="3" key="1">
    <citation type="submission" date="2019-07" db="EMBL/GenBank/DDBJ databases">
        <title>Complete genome sequences of three Mycoplasma sp. 1220 strains.</title>
        <authorList>
            <person name="Grozner D."/>
            <person name="Forro B."/>
            <person name="Kovacs A.B."/>
            <person name="Marton S."/>
            <person name="Banyai K."/>
            <person name="Kreizinger Z."/>
            <person name="Sulyok K.M."/>
            <person name="Gyuranecz M."/>
        </authorList>
    </citation>
    <scope>NUCLEOTIDE SEQUENCE [LARGE SCALE GENOMIC DNA]</scope>
    <source>
        <strain evidence="3">MYCAV93</strain>
    </source>
</reference>
<keyword evidence="1" id="KW-0812">Transmembrane</keyword>
<feature type="transmembrane region" description="Helical" evidence="1">
    <location>
        <begin position="222"/>
        <end position="245"/>
    </location>
</feature>
<feature type="transmembrane region" description="Helical" evidence="1">
    <location>
        <begin position="329"/>
        <end position="350"/>
    </location>
</feature>
<dbReference type="NCBIfam" id="NF045937">
    <property type="entry name" value="MSC_0624_12TM"/>
    <property type="match status" value="1"/>
</dbReference>
<evidence type="ECO:0000313" key="3">
    <source>
        <dbReference type="Proteomes" id="UP000317512"/>
    </source>
</evidence>
<feature type="transmembrane region" description="Helical" evidence="1">
    <location>
        <begin position="131"/>
        <end position="150"/>
    </location>
</feature>
<feature type="transmembrane region" description="Helical" evidence="1">
    <location>
        <begin position="257"/>
        <end position="277"/>
    </location>
</feature>
<dbReference type="Proteomes" id="UP000317512">
    <property type="component" value="Chromosome"/>
</dbReference>
<feature type="transmembrane region" description="Helical" evidence="1">
    <location>
        <begin position="356"/>
        <end position="378"/>
    </location>
</feature>
<keyword evidence="1" id="KW-1133">Transmembrane helix</keyword>
<feature type="transmembrane region" description="Helical" evidence="1">
    <location>
        <begin position="12"/>
        <end position="30"/>
    </location>
</feature>
<name>A0A5B8K0F2_9MOLU</name>
<dbReference type="AlphaFoldDB" id="A0A5B8K0F2"/>
<dbReference type="EMBL" id="CP041663">
    <property type="protein sequence ID" value="QDY88281.1"/>
    <property type="molecule type" value="Genomic_DNA"/>
</dbReference>
<protein>
    <submittedName>
        <fullName evidence="2">Uncharacterized protein</fullName>
    </submittedName>
</protein>
<evidence type="ECO:0000256" key="1">
    <source>
        <dbReference type="SAM" id="Phobius"/>
    </source>
</evidence>
<proteinExistence type="predicted"/>
<keyword evidence="1" id="KW-0472">Membrane</keyword>
<evidence type="ECO:0000313" key="2">
    <source>
        <dbReference type="EMBL" id="QDY88281.1"/>
    </source>
</evidence>
<organism evidence="2 3">
    <name type="scientific">Mycoplasma anserisalpingitidis</name>
    <dbReference type="NCBI Taxonomy" id="519450"/>
    <lineage>
        <taxon>Bacteria</taxon>
        <taxon>Bacillati</taxon>
        <taxon>Mycoplasmatota</taxon>
        <taxon>Mollicutes</taxon>
        <taxon>Mycoplasmataceae</taxon>
        <taxon>Mycoplasma</taxon>
    </lineage>
</organism>
<dbReference type="OrthoDB" id="400657at2"/>
<feature type="transmembrane region" description="Helical" evidence="1">
    <location>
        <begin position="162"/>
        <end position="188"/>
    </location>
</feature>
<accession>A0A5B8K0F2</accession>
<sequence length="469" mass="54709">MNIRKLKINLRSVFLVISLVLIVILCEEVLRNFKNFFTLNGTVNKYLNFLFDKSDITIFGSSFVLGYTFAAFLITIFASLVYSIVKMYRHELKLEYYIPWYLIYIAYASVGLFVFINYFPNDKISDITYSTYYFLGLILINIIYDVVQFITKSVISYFSAKIFMYFIYSTITKIIGYIIGLALVISFVNGVNSNANMNQLFINNTFVEKINNLFFVQSIKSALLFFILIFTCLILVSGNWLYYYYLNKERKIVSQTFFNVVICFLGLFVSNIIYLIYMLISQKVSTGFINIDSTRHWTYIVFAVILLIWLLTNSILFWKVNSYRQNKSLFTFIMYLTILIFVGSTIIFRIYEKERFSAITSLVIGSILCFINITNWIFMRKKLNYRHSIFVIVSSILLSGSLLVSSVDILLVNHQNTSISFIPSPYTIPDYLLMCVAGVSLIFSTYQIINWLVLIIRLLKFKKKGISYE</sequence>
<gene>
    <name evidence="2" type="ORF">FOY43_01200</name>
</gene>
<dbReference type="RefSeq" id="WP_146308751.1">
    <property type="nucleotide sequence ID" value="NZ_CP041663.1"/>
</dbReference>
<feature type="transmembrane region" description="Helical" evidence="1">
    <location>
        <begin position="431"/>
        <end position="456"/>
    </location>
</feature>
<feature type="transmembrane region" description="Helical" evidence="1">
    <location>
        <begin position="297"/>
        <end position="317"/>
    </location>
</feature>
<feature type="transmembrane region" description="Helical" evidence="1">
    <location>
        <begin position="56"/>
        <end position="85"/>
    </location>
</feature>
<feature type="transmembrane region" description="Helical" evidence="1">
    <location>
        <begin position="97"/>
        <end position="119"/>
    </location>
</feature>